<evidence type="ECO:0000256" key="4">
    <source>
        <dbReference type="ARBA" id="ARBA00022660"/>
    </source>
</evidence>
<evidence type="ECO:0000256" key="7">
    <source>
        <dbReference type="ARBA" id="ARBA00023004"/>
    </source>
</evidence>
<keyword evidence="5 8" id="KW-0479">Metal-binding</keyword>
<evidence type="ECO:0000256" key="2">
    <source>
        <dbReference type="ARBA" id="ARBA00022448"/>
    </source>
</evidence>
<dbReference type="AlphaFoldDB" id="A0A0D6N166"/>
<reference evidence="12 14" key="2">
    <citation type="submission" date="2019-07" db="EMBL/GenBank/DDBJ databases">
        <title>Whole genome shotgun sequence of Acetobacter cibinongensis NBRC 16605.</title>
        <authorList>
            <person name="Hosoyama A."/>
            <person name="Uohara A."/>
            <person name="Ohji S."/>
            <person name="Ichikawa N."/>
        </authorList>
    </citation>
    <scope>NUCLEOTIDE SEQUENCE [LARGE SCALE GENOMIC DNA]</scope>
    <source>
        <strain evidence="12 14">NBRC 16605</strain>
    </source>
</reference>
<dbReference type="Pfam" id="PF13442">
    <property type="entry name" value="Cytochrome_CBB3"/>
    <property type="match status" value="1"/>
</dbReference>
<dbReference type="Gene3D" id="1.10.760.10">
    <property type="entry name" value="Cytochrome c-like domain"/>
    <property type="match status" value="1"/>
</dbReference>
<dbReference type="InterPro" id="IPR051459">
    <property type="entry name" value="Cytochrome_c-type_DH"/>
</dbReference>
<evidence type="ECO:0000256" key="1">
    <source>
        <dbReference type="ARBA" id="ARBA00001926"/>
    </source>
</evidence>
<dbReference type="RefSeq" id="WP_048837810.1">
    <property type="nucleotide sequence ID" value="NZ_BAMV01000007.1"/>
</dbReference>
<keyword evidence="7 8" id="KW-0408">Iron</keyword>
<keyword evidence="3 8" id="KW-0349">Heme</keyword>
<evidence type="ECO:0000313" key="11">
    <source>
        <dbReference type="EMBL" id="GAN59737.1"/>
    </source>
</evidence>
<reference evidence="11 13" key="1">
    <citation type="submission" date="2012-11" db="EMBL/GenBank/DDBJ databases">
        <title>Whole genome sequence of Acetobacter cibinongensis 4H-1.</title>
        <authorList>
            <person name="Azuma Y."/>
            <person name="Higashiura N."/>
            <person name="Hirakawa H."/>
            <person name="Matsushita K."/>
        </authorList>
    </citation>
    <scope>NUCLEOTIDE SEQUENCE [LARGE SCALE GENOMIC DNA]</scope>
    <source>
        <strain evidence="11 13">4H-1</strain>
    </source>
</reference>
<feature type="chain" id="PRO_5030005667" evidence="9">
    <location>
        <begin position="29"/>
        <end position="144"/>
    </location>
</feature>
<comment type="cofactor">
    <cofactor evidence="1">
        <name>heme c</name>
        <dbReference type="ChEBI" id="CHEBI:61717"/>
    </cofactor>
</comment>
<evidence type="ECO:0000313" key="14">
    <source>
        <dbReference type="Proteomes" id="UP000321891"/>
    </source>
</evidence>
<dbReference type="InterPro" id="IPR008168">
    <property type="entry name" value="Cyt_C_IC"/>
</dbReference>
<evidence type="ECO:0000256" key="8">
    <source>
        <dbReference type="PROSITE-ProRule" id="PRU00433"/>
    </source>
</evidence>
<keyword evidence="9" id="KW-0732">Signal</keyword>
<keyword evidence="6" id="KW-0249">Electron transport</keyword>
<dbReference type="STRING" id="1231339.Abci_007_140"/>
<feature type="signal peptide" evidence="9">
    <location>
        <begin position="1"/>
        <end position="28"/>
    </location>
</feature>
<dbReference type="PRINTS" id="PR00605">
    <property type="entry name" value="CYTCHROMECIC"/>
</dbReference>
<organism evidence="11 13">
    <name type="scientific">Acetobacter cibinongensis</name>
    <dbReference type="NCBI Taxonomy" id="146475"/>
    <lineage>
        <taxon>Bacteria</taxon>
        <taxon>Pseudomonadati</taxon>
        <taxon>Pseudomonadota</taxon>
        <taxon>Alphaproteobacteria</taxon>
        <taxon>Acetobacterales</taxon>
        <taxon>Acetobacteraceae</taxon>
        <taxon>Acetobacter</taxon>
    </lineage>
</organism>
<accession>A0A0D6N166</accession>
<evidence type="ECO:0000259" key="10">
    <source>
        <dbReference type="PROSITE" id="PS51007"/>
    </source>
</evidence>
<keyword evidence="4" id="KW-0679">Respiratory chain</keyword>
<evidence type="ECO:0000256" key="9">
    <source>
        <dbReference type="SAM" id="SignalP"/>
    </source>
</evidence>
<feature type="domain" description="Cytochrome c" evidence="10">
    <location>
        <begin position="39"/>
        <end position="119"/>
    </location>
</feature>
<dbReference type="Proteomes" id="UP000321891">
    <property type="component" value="Unassembled WGS sequence"/>
</dbReference>
<dbReference type="SUPFAM" id="SSF46626">
    <property type="entry name" value="Cytochrome c"/>
    <property type="match status" value="1"/>
</dbReference>
<dbReference type="EMBL" id="BAMV01000007">
    <property type="protein sequence ID" value="GAN59737.1"/>
    <property type="molecule type" value="Genomic_DNA"/>
</dbReference>
<dbReference type="InterPro" id="IPR009056">
    <property type="entry name" value="Cyt_c-like_dom"/>
</dbReference>
<comment type="caution">
    <text evidence="11">The sequence shown here is derived from an EMBL/GenBank/DDBJ whole genome shotgun (WGS) entry which is preliminary data.</text>
</comment>
<dbReference type="PANTHER" id="PTHR35008:SF9">
    <property type="entry name" value="CYTOCHROME C DOMAIN-CONTAINING PROTEIN"/>
    <property type="match status" value="1"/>
</dbReference>
<evidence type="ECO:0000256" key="6">
    <source>
        <dbReference type="ARBA" id="ARBA00022982"/>
    </source>
</evidence>
<sequence length="144" mass="15100">MRLIPSISALVLAGVVFSPLTLPTAAKADSASAVAGKMQALPDGAAVYKHICQSCHMADGKGAEGAGAHFPALAGNPKLKAADYPAYVVLNGYGGMPWFAGLLTDKQVADVVNYIRSHFGNSYTDALKPEDITDMRPHLSVEEE</sequence>
<accession>A0A6N3SPI9</accession>
<protein>
    <submittedName>
        <fullName evidence="11 12">Cytochrome c</fullName>
    </submittedName>
</protein>
<gene>
    <name evidence="11" type="ORF">Abci_007_140</name>
    <name evidence="12" type="ORF">ACI01nite_18620</name>
</gene>
<evidence type="ECO:0000256" key="5">
    <source>
        <dbReference type="ARBA" id="ARBA00022723"/>
    </source>
</evidence>
<proteinExistence type="predicted"/>
<dbReference type="PROSITE" id="PS51007">
    <property type="entry name" value="CYTC"/>
    <property type="match status" value="1"/>
</dbReference>
<dbReference type="PANTHER" id="PTHR35008">
    <property type="entry name" value="BLL4482 PROTEIN-RELATED"/>
    <property type="match status" value="1"/>
</dbReference>
<evidence type="ECO:0000313" key="12">
    <source>
        <dbReference type="EMBL" id="GEL59260.1"/>
    </source>
</evidence>
<evidence type="ECO:0000256" key="3">
    <source>
        <dbReference type="ARBA" id="ARBA00022617"/>
    </source>
</evidence>
<dbReference type="GO" id="GO:0020037">
    <property type="term" value="F:heme binding"/>
    <property type="evidence" value="ECO:0007669"/>
    <property type="project" value="InterPro"/>
</dbReference>
<name>A0A0D6N166_9PROT</name>
<dbReference type="EMBL" id="BJVU01000007">
    <property type="protein sequence ID" value="GEL59260.1"/>
    <property type="molecule type" value="Genomic_DNA"/>
</dbReference>
<evidence type="ECO:0000313" key="13">
    <source>
        <dbReference type="Proteomes" id="UP000032671"/>
    </source>
</evidence>
<keyword evidence="14" id="KW-1185">Reference proteome</keyword>
<dbReference type="GO" id="GO:0005506">
    <property type="term" value="F:iron ion binding"/>
    <property type="evidence" value="ECO:0007669"/>
    <property type="project" value="InterPro"/>
</dbReference>
<dbReference type="GO" id="GO:0009055">
    <property type="term" value="F:electron transfer activity"/>
    <property type="evidence" value="ECO:0007669"/>
    <property type="project" value="InterPro"/>
</dbReference>
<dbReference type="Proteomes" id="UP000032671">
    <property type="component" value="Unassembled WGS sequence"/>
</dbReference>
<keyword evidence="2" id="KW-0813">Transport</keyword>
<dbReference type="InterPro" id="IPR036909">
    <property type="entry name" value="Cyt_c-like_dom_sf"/>
</dbReference>